<gene>
    <name evidence="2" type="ORF">CBR_g4063</name>
</gene>
<evidence type="ECO:0008006" key="4">
    <source>
        <dbReference type="Google" id="ProtNLM"/>
    </source>
</evidence>
<dbReference type="EMBL" id="BFEA01000113">
    <property type="protein sequence ID" value="GBG69370.1"/>
    <property type="molecule type" value="Genomic_DNA"/>
</dbReference>
<accession>A0A388KH28</accession>
<keyword evidence="3" id="KW-1185">Reference proteome</keyword>
<evidence type="ECO:0000313" key="3">
    <source>
        <dbReference type="Proteomes" id="UP000265515"/>
    </source>
</evidence>
<protein>
    <recommendedName>
        <fullName evidence="4">BED-type domain-containing protein</fullName>
    </recommendedName>
</protein>
<reference evidence="2 3" key="1">
    <citation type="journal article" date="2018" name="Cell">
        <title>The Chara Genome: Secondary Complexity and Implications for Plant Terrestrialization.</title>
        <authorList>
            <person name="Nishiyama T."/>
            <person name="Sakayama H."/>
            <person name="Vries J.D."/>
            <person name="Buschmann H."/>
            <person name="Saint-Marcoux D."/>
            <person name="Ullrich K.K."/>
            <person name="Haas F.B."/>
            <person name="Vanderstraeten L."/>
            <person name="Becker D."/>
            <person name="Lang D."/>
            <person name="Vosolsobe S."/>
            <person name="Rombauts S."/>
            <person name="Wilhelmsson P.K.I."/>
            <person name="Janitza P."/>
            <person name="Kern R."/>
            <person name="Heyl A."/>
            <person name="Rumpler F."/>
            <person name="Villalobos L.I.A.C."/>
            <person name="Clay J.M."/>
            <person name="Skokan R."/>
            <person name="Toyoda A."/>
            <person name="Suzuki Y."/>
            <person name="Kagoshima H."/>
            <person name="Schijlen E."/>
            <person name="Tajeshwar N."/>
            <person name="Catarino B."/>
            <person name="Hetherington A.J."/>
            <person name="Saltykova A."/>
            <person name="Bonnot C."/>
            <person name="Breuninger H."/>
            <person name="Symeonidi A."/>
            <person name="Radhakrishnan G.V."/>
            <person name="Van Nieuwerburgh F."/>
            <person name="Deforce D."/>
            <person name="Chang C."/>
            <person name="Karol K.G."/>
            <person name="Hedrich R."/>
            <person name="Ulvskov P."/>
            <person name="Glockner G."/>
            <person name="Delwiche C.F."/>
            <person name="Petrasek J."/>
            <person name="Van de Peer Y."/>
            <person name="Friml J."/>
            <person name="Beilby M."/>
            <person name="Dolan L."/>
            <person name="Kohara Y."/>
            <person name="Sugano S."/>
            <person name="Fujiyama A."/>
            <person name="Delaux P.-M."/>
            <person name="Quint M."/>
            <person name="TheiBen G."/>
            <person name="Hagemann M."/>
            <person name="Harholt J."/>
            <person name="Dunand C."/>
            <person name="Zachgo S."/>
            <person name="Langdale J."/>
            <person name="Maumus F."/>
            <person name="Straeten D.V.D."/>
            <person name="Gould S.B."/>
            <person name="Rensing S.A."/>
        </authorList>
    </citation>
    <scope>NUCLEOTIDE SEQUENCE [LARGE SCALE GENOMIC DNA]</scope>
    <source>
        <strain evidence="2 3">S276</strain>
    </source>
</reference>
<dbReference type="Proteomes" id="UP000265515">
    <property type="component" value="Unassembled WGS sequence"/>
</dbReference>
<comment type="caution">
    <text evidence="2">The sequence shown here is derived from an EMBL/GenBank/DDBJ whole genome shotgun (WGS) entry which is preliminary data.</text>
</comment>
<evidence type="ECO:0000313" key="2">
    <source>
        <dbReference type="EMBL" id="GBG69370.1"/>
    </source>
</evidence>
<dbReference type="AlphaFoldDB" id="A0A388KH28"/>
<organism evidence="2 3">
    <name type="scientific">Chara braunii</name>
    <name type="common">Braun's stonewort</name>
    <dbReference type="NCBI Taxonomy" id="69332"/>
    <lineage>
        <taxon>Eukaryota</taxon>
        <taxon>Viridiplantae</taxon>
        <taxon>Streptophyta</taxon>
        <taxon>Charophyceae</taxon>
        <taxon>Charales</taxon>
        <taxon>Characeae</taxon>
        <taxon>Chara</taxon>
    </lineage>
</organism>
<feature type="region of interest" description="Disordered" evidence="1">
    <location>
        <begin position="123"/>
        <end position="156"/>
    </location>
</feature>
<evidence type="ECO:0000256" key="1">
    <source>
        <dbReference type="SAM" id="MobiDB-lite"/>
    </source>
</evidence>
<feature type="compositionally biased region" description="Basic and acidic residues" evidence="1">
    <location>
        <begin position="134"/>
        <end position="149"/>
    </location>
</feature>
<dbReference type="Gramene" id="GBG69370">
    <property type="protein sequence ID" value="GBG69370"/>
    <property type="gene ID" value="CBR_g4063"/>
</dbReference>
<sequence>MSQGAGGSGRGASIPVSDADMAKLRRALCVWKYVTQGQRATTWEKMHGDQKLRCNLCKHVWQGNVSKAARHFVQREKCRATQMAVLVDVWNDTNYTFMVEHVPFILSYMEEKGIKDARLVAGHSRTRVSPSTAPRDEAEEREMRGHEVGDLSGGVDSEGEEVALTSLGAGPKEKGKKAMDGDDFPLAAGKRVRQNRIDTVYKAEKQWKFCDKFQETL</sequence>
<proteinExistence type="predicted"/>
<name>A0A388KH28_CHABU</name>